<feature type="domain" description="Fibronectin type-III" evidence="3">
    <location>
        <begin position="1347"/>
        <end position="1446"/>
    </location>
</feature>
<protein>
    <submittedName>
        <fullName evidence="4">Unannotated protein</fullName>
    </submittedName>
</protein>
<evidence type="ECO:0000256" key="1">
    <source>
        <dbReference type="ARBA" id="ARBA00022737"/>
    </source>
</evidence>
<dbReference type="SUPFAM" id="SSF49265">
    <property type="entry name" value="Fibronectin type III"/>
    <property type="match status" value="4"/>
</dbReference>
<dbReference type="SMART" id="SM00060">
    <property type="entry name" value="FN3"/>
    <property type="match status" value="9"/>
</dbReference>
<feature type="domain" description="Fibronectin type-III" evidence="3">
    <location>
        <begin position="1249"/>
        <end position="1339"/>
    </location>
</feature>
<dbReference type="CDD" id="cd00063">
    <property type="entry name" value="FN3"/>
    <property type="match status" value="5"/>
</dbReference>
<dbReference type="InterPro" id="IPR036116">
    <property type="entry name" value="FN3_sf"/>
</dbReference>
<feature type="compositionally biased region" description="Low complexity" evidence="2">
    <location>
        <begin position="537"/>
        <end position="547"/>
    </location>
</feature>
<sequence length="1844" mass="189652">MTVALRTFKKFQSAGLAAVAVMSLCATMIVGQAVSSAAVKPHVAFSLSADTRYDHAARITITGLAASGTTTFTLVCNGAHVSSSECTGGALGVYSTFTKNGSNQWVLTGTNYYATVASPVLWFSGLANNQSYTLTFTQNSVTSSPVTFTPGSSFGGPTNVALSIQTVPEASTSSMCPDLCESAMYGVPSTSPSGSTVTVSWTKPDTGLIEANQGLYGNTAITPDGYIVSVLPTRTKPFLYKDNASLGTNPMGTTDNQLTISSGGTLYDGCVSNNTSRNSTDNPSIKMGAIGTSWYVGGFDKTSVVLKGCHFARDESYVAYVEPYYTSGMGSAWNTLDQSNVPYGWDVANNIFPLFEVYGANKNLAGMGGGIAALLGSNQPWQTGASAVMTTDGTSGSLVANPAPVTNILAEPASTTDPSLKGALRVSWSANQSDFFSGAPNPALSTAPVVRYRVTVSGGGVGWEGSAGLFHLDSTPRQVTCLTTSTSCVLTGMAEWTTHSVVVQAENAGGRSLVVAQGSGQTNWPLAPSEPLNPVATSPSSSTTTISWDRPATFGGPAGATVTKYTAYMYPKLSTVANDCAGVVPSADRTPSVRLFPLQSTTTEMVASFYHSSGSNSSSTASKLSYYGRDGSGNFACLGYVGLGLDYRSGAHVSAFNPTTNGYIVRVAASYAGDAFYWVPKIADSDARLVSNYGGTVAVSVPYNGYTLNMPFKVYPGGPDFANAIVLGSSTSTEWAGSNVVLEDVRQLNSDGSAFLALVGLPSTLNRTTSKWYKITVSGGTVTRSSTPVISFGCRNAAQAFCSTTLQPPTPTQIVYPINGFAINPVNKNIYFTDPAPGLGGGYTSAYVSTSMYRMTYDSNTETWGAPTRVKFDTMRTPYSAYLGQFPIDFRADGTAYLTSYAIGSTSPGSMYTESSNGFSLVPMSNLFSYTPYRSPAFTGTPSWNFGQIIFTSFNHVFGLDNAKTATNETLVRIAYSGDMYLHVCTSTDGPPATPSCTMGTGSDPHPIVPGTAYSFDVTATNTSPDGSIKNGPLSKIGSFFSGGPAAPTLTNLQLGGTLASPTATATFRPSIVSPGAVDSSITSYACTLYSSTGAVLATKTVTPPSPITLTTDLTCNFTAADGLANTKSYSVGITATNEVGTSAAATAPFLIVGTPVAPAPVRGSTTGSVTTVTYTPNSTGTQSVLIIDPVTGIEVPGATCVGATINSPSCTVNGLTPGKTYTLKACTANAYAVSPACTTSSYTVPYQVPDKPVVTTNPADGKITVNWPTPPGNGSIITGYTVNVSPGGGTGCTGLTAASTSCELTGLTNGTSYDIEVVVNYTTNGVAGTTKVATTVSEVPFVAPDVPEAPTAVANGTESATVTYSPTNDNGTTVTSYTFYAYDENGNIISPNLTCTAFAPATSCDVNGLTEGVTYKFGVVANFQGQSGGFTSTAMSPLSNPVTPTGVVYAPDAPTNVTATGDDHAAQVSWTAPANDGGSPVSGYTVTAYDPNGNVVGSCTAIAPTTTCVVEGLALGQAYTFAVVATNVAGDSTPSDASTPVQPTGVDPTEPGPVLDGATAPGDGHVTVTWTAPNTGDVPTSYEVSVPGFPTCVIDLVANPDATLSCEFTGLTNGTEYTFTIVAKNAQGFSTSVDVSATPYGTPAVPTVTTVVTSPSGTGALVTFTHPSNTGGGSVTGYTVTAYDVNGNVVGSCTTTATSCTITGLTKGSTYSFKAQMNTTHGNSAQSAPKSLLIPSGYQKINAYIRGWSYAQREISDGMRKAIGAAARAIVAGNNKTVTVTGFANFTALKTLSHDRAVNVAAYLRHELNRFGGRSITIKVVNGGCTTKFGGTVLNRVAVIQGR</sequence>
<dbReference type="InterPro" id="IPR013783">
    <property type="entry name" value="Ig-like_fold"/>
</dbReference>
<dbReference type="PANTHER" id="PTHR13817:SF73">
    <property type="entry name" value="FIBRONECTIN TYPE-III DOMAIN-CONTAINING PROTEIN"/>
    <property type="match status" value="1"/>
</dbReference>
<dbReference type="PROSITE" id="PS50853">
    <property type="entry name" value="FN3"/>
    <property type="match status" value="7"/>
</dbReference>
<evidence type="ECO:0000259" key="3">
    <source>
        <dbReference type="PROSITE" id="PS50853"/>
    </source>
</evidence>
<reference evidence="4" key="1">
    <citation type="submission" date="2020-05" db="EMBL/GenBank/DDBJ databases">
        <authorList>
            <person name="Chiriac C."/>
            <person name="Salcher M."/>
            <person name="Ghai R."/>
            <person name="Kavagutti S V."/>
        </authorList>
    </citation>
    <scope>NUCLEOTIDE SEQUENCE</scope>
</reference>
<dbReference type="Gene3D" id="2.60.40.10">
    <property type="entry name" value="Immunoglobulins"/>
    <property type="match status" value="6"/>
</dbReference>
<feature type="region of interest" description="Disordered" evidence="2">
    <location>
        <begin position="525"/>
        <end position="549"/>
    </location>
</feature>
<proteinExistence type="predicted"/>
<organism evidence="4">
    <name type="scientific">freshwater metagenome</name>
    <dbReference type="NCBI Taxonomy" id="449393"/>
    <lineage>
        <taxon>unclassified sequences</taxon>
        <taxon>metagenomes</taxon>
        <taxon>ecological metagenomes</taxon>
    </lineage>
</organism>
<dbReference type="InterPro" id="IPR050964">
    <property type="entry name" value="Striated_Muscle_Regulatory"/>
</dbReference>
<dbReference type="PANTHER" id="PTHR13817">
    <property type="entry name" value="TITIN"/>
    <property type="match status" value="1"/>
</dbReference>
<feature type="domain" description="Fibronectin type-III" evidence="3">
    <location>
        <begin position="1647"/>
        <end position="1738"/>
    </location>
</feature>
<dbReference type="InterPro" id="IPR003961">
    <property type="entry name" value="FN3_dom"/>
</dbReference>
<feature type="domain" description="Fibronectin type-III" evidence="3">
    <location>
        <begin position="1451"/>
        <end position="1548"/>
    </location>
</feature>
<keyword evidence="1" id="KW-0677">Repeat</keyword>
<gene>
    <name evidence="4" type="ORF">UFOPK2958_00521</name>
</gene>
<feature type="domain" description="Fibronectin type-III" evidence="3">
    <location>
        <begin position="530"/>
        <end position="631"/>
    </location>
</feature>
<feature type="domain" description="Fibronectin type-III" evidence="3">
    <location>
        <begin position="1155"/>
        <end position="1248"/>
    </location>
</feature>
<evidence type="ECO:0000313" key="4">
    <source>
        <dbReference type="EMBL" id="CAB4780769.1"/>
    </source>
</evidence>
<name>A0A6J6WA62_9ZZZZ</name>
<accession>A0A6J6WA62</accession>
<dbReference type="EMBL" id="CAFAAB010000043">
    <property type="protein sequence ID" value="CAB4780769.1"/>
    <property type="molecule type" value="Genomic_DNA"/>
</dbReference>
<feature type="domain" description="Fibronectin type-III" evidence="3">
    <location>
        <begin position="1551"/>
        <end position="1646"/>
    </location>
</feature>
<dbReference type="Pfam" id="PF00041">
    <property type="entry name" value="fn3"/>
    <property type="match status" value="5"/>
</dbReference>
<evidence type="ECO:0000256" key="2">
    <source>
        <dbReference type="SAM" id="MobiDB-lite"/>
    </source>
</evidence>
<dbReference type="PRINTS" id="PR00014">
    <property type="entry name" value="FNTYPEIII"/>
</dbReference>